<evidence type="ECO:0000259" key="6">
    <source>
        <dbReference type="SMART" id="SM00478"/>
    </source>
</evidence>
<dbReference type="SUPFAM" id="SSF55945">
    <property type="entry name" value="TATA-box binding protein-like"/>
    <property type="match status" value="1"/>
</dbReference>
<dbReference type="GO" id="GO:0006307">
    <property type="term" value="P:DNA alkylation repair"/>
    <property type="evidence" value="ECO:0007669"/>
    <property type="project" value="TreeGrafter"/>
</dbReference>
<evidence type="ECO:0000259" key="7">
    <source>
        <dbReference type="SMART" id="SM01009"/>
    </source>
</evidence>
<evidence type="ECO:0000256" key="4">
    <source>
        <dbReference type="ARBA" id="ARBA00022763"/>
    </source>
</evidence>
<comment type="catalytic activity">
    <reaction evidence="1">
        <text>Hydrolysis of alkylated DNA, releasing 3-methyladenine, 3-methylguanine, 7-methylguanine and 7-methyladenine.</text>
        <dbReference type="EC" id="3.2.2.21"/>
    </reaction>
</comment>
<name>A0A652YQK5_NOCGL</name>
<comment type="caution">
    <text evidence="8">The sequence shown here is derived from an EMBL/GenBank/DDBJ whole genome shotgun (WGS) entry which is preliminary data.</text>
</comment>
<accession>A0A652YQK5</accession>
<evidence type="ECO:0000256" key="1">
    <source>
        <dbReference type="ARBA" id="ARBA00000086"/>
    </source>
</evidence>
<dbReference type="InterPro" id="IPR010316">
    <property type="entry name" value="AlkA_N"/>
</dbReference>
<evidence type="ECO:0000256" key="2">
    <source>
        <dbReference type="ARBA" id="ARBA00010817"/>
    </source>
</evidence>
<dbReference type="PANTHER" id="PTHR43003">
    <property type="entry name" value="DNA-3-METHYLADENINE GLYCOSYLASE"/>
    <property type="match status" value="1"/>
</dbReference>
<dbReference type="Gene3D" id="1.10.340.30">
    <property type="entry name" value="Hypothetical protein, domain 2"/>
    <property type="match status" value="1"/>
</dbReference>
<dbReference type="GO" id="GO:0005737">
    <property type="term" value="C:cytoplasm"/>
    <property type="evidence" value="ECO:0007669"/>
    <property type="project" value="TreeGrafter"/>
</dbReference>
<dbReference type="InterPro" id="IPR011257">
    <property type="entry name" value="DNA_glycosylase"/>
</dbReference>
<dbReference type="GO" id="GO:0006285">
    <property type="term" value="P:base-excision repair, AP site formation"/>
    <property type="evidence" value="ECO:0007669"/>
    <property type="project" value="TreeGrafter"/>
</dbReference>
<keyword evidence="5" id="KW-0234">DNA repair</keyword>
<evidence type="ECO:0000313" key="8">
    <source>
        <dbReference type="EMBL" id="TYQ04811.1"/>
    </source>
</evidence>
<dbReference type="Gene3D" id="3.30.310.20">
    <property type="entry name" value="DNA-3-methyladenine glycosylase AlkA, N-terminal domain"/>
    <property type="match status" value="1"/>
</dbReference>
<dbReference type="InterPro" id="IPR037046">
    <property type="entry name" value="AlkA_N_sf"/>
</dbReference>
<comment type="similarity">
    <text evidence="2">Belongs to the alkylbase DNA glycosidase AlkA family.</text>
</comment>
<dbReference type="InterPro" id="IPR051912">
    <property type="entry name" value="Alkylbase_DNA_Glycosylase/TA"/>
</dbReference>
<dbReference type="GO" id="GO:0043916">
    <property type="term" value="F:DNA-7-methylguanine glycosylase activity"/>
    <property type="evidence" value="ECO:0007669"/>
    <property type="project" value="TreeGrafter"/>
</dbReference>
<sequence>MNKAATLTLPFMPPYATEPLIGALKAHAVAGLERHDDGVHVRVVPLPTGPVIVSVSWHDDCVSVSADRDTDAAQLESVVRRWLDLDGDHRVWEAVLASDKTLAPLISARPGLRVLGSVDGFETAVLTVLGQQVSLGAARTFGGRFVGAFGLPVNHEFSAFPSAESVAASSPEAIQKAVGLTSARARTVHALAIAAAGYLDLGWDADPVRFRADLLALPGIGPWTADYLTVRILGDRDAFVPDDLVLKRALGVSSGKEAAALSEQWRPWRAYALFHLWTKEAFL</sequence>
<dbReference type="SUPFAM" id="SSF48150">
    <property type="entry name" value="DNA-glycosylase"/>
    <property type="match status" value="1"/>
</dbReference>
<dbReference type="GO" id="GO:0032131">
    <property type="term" value="F:alkylated DNA binding"/>
    <property type="evidence" value="ECO:0007669"/>
    <property type="project" value="TreeGrafter"/>
</dbReference>
<evidence type="ECO:0000256" key="3">
    <source>
        <dbReference type="ARBA" id="ARBA00012000"/>
    </source>
</evidence>
<dbReference type="EC" id="3.2.2.21" evidence="3"/>
<dbReference type="PANTHER" id="PTHR43003:SF13">
    <property type="entry name" value="DNA-3-METHYLADENINE GLYCOSYLASE 2"/>
    <property type="match status" value="1"/>
</dbReference>
<evidence type="ECO:0000256" key="5">
    <source>
        <dbReference type="ARBA" id="ARBA00023204"/>
    </source>
</evidence>
<dbReference type="CDD" id="cd00056">
    <property type="entry name" value="ENDO3c"/>
    <property type="match status" value="1"/>
</dbReference>
<feature type="domain" description="DNA-3-methyladenine glycosylase AlkA N-terminal" evidence="7">
    <location>
        <begin position="6"/>
        <end position="119"/>
    </location>
</feature>
<proteinExistence type="inferred from homology"/>
<keyword evidence="4" id="KW-0227">DNA damage</keyword>
<dbReference type="InterPro" id="IPR023170">
    <property type="entry name" value="HhH_base_excis_C"/>
</dbReference>
<dbReference type="PROSITE" id="PS00516">
    <property type="entry name" value="ALKYLBASE_DNA_GLYCOS"/>
    <property type="match status" value="1"/>
</dbReference>
<dbReference type="GO" id="GO:0008725">
    <property type="term" value="F:DNA-3-methyladenine glycosylase activity"/>
    <property type="evidence" value="ECO:0007669"/>
    <property type="project" value="TreeGrafter"/>
</dbReference>
<dbReference type="AlphaFoldDB" id="A0A652YQK5"/>
<dbReference type="SMART" id="SM00478">
    <property type="entry name" value="ENDO3c"/>
    <property type="match status" value="1"/>
</dbReference>
<dbReference type="Gene3D" id="1.10.1670.10">
    <property type="entry name" value="Helix-hairpin-Helix base-excision DNA repair enzymes (C-terminal)"/>
    <property type="match status" value="1"/>
</dbReference>
<feature type="domain" description="HhH-GPD" evidence="6">
    <location>
        <begin position="129"/>
        <end position="281"/>
    </location>
</feature>
<dbReference type="InterPro" id="IPR003265">
    <property type="entry name" value="HhH-GPD_domain"/>
</dbReference>
<protein>
    <recommendedName>
        <fullName evidence="3">DNA-3-methyladenine glycosylase II</fullName>
        <ecNumber evidence="3">3.2.2.21</ecNumber>
    </recommendedName>
</protein>
<dbReference type="Pfam" id="PF06029">
    <property type="entry name" value="AlkA_N"/>
    <property type="match status" value="1"/>
</dbReference>
<dbReference type="GO" id="GO:0032993">
    <property type="term" value="C:protein-DNA complex"/>
    <property type="evidence" value="ECO:0007669"/>
    <property type="project" value="TreeGrafter"/>
</dbReference>
<reference evidence="8" key="1">
    <citation type="submission" date="2019-07" db="EMBL/GenBank/DDBJ databases">
        <title>Genomic Encyclopedia of Type Strains, Phase IV (KMG-IV): sequencing the most valuable type-strain genomes for metagenomic binning, comparative biology and taxonomic classification.</title>
        <authorList>
            <person name="Goeker M."/>
        </authorList>
    </citation>
    <scope>NUCLEOTIDE SEQUENCE</scope>
    <source>
        <strain evidence="8">DSM 44596</strain>
    </source>
</reference>
<gene>
    <name evidence="8" type="ORF">FNL38_103161</name>
</gene>
<dbReference type="Pfam" id="PF00730">
    <property type="entry name" value="HhH-GPD"/>
    <property type="match status" value="1"/>
</dbReference>
<dbReference type="EMBL" id="VNIQ01000003">
    <property type="protein sequence ID" value="TYQ04811.1"/>
    <property type="molecule type" value="Genomic_DNA"/>
</dbReference>
<dbReference type="InterPro" id="IPR000035">
    <property type="entry name" value="Alkylbase_DNA_glycsylse_CS"/>
</dbReference>
<dbReference type="SMART" id="SM01009">
    <property type="entry name" value="AlkA_N"/>
    <property type="match status" value="1"/>
</dbReference>
<organism evidence="8">
    <name type="scientific">Nocardia globerula</name>
    <dbReference type="NCBI Taxonomy" id="1818"/>
    <lineage>
        <taxon>Bacteria</taxon>
        <taxon>Bacillati</taxon>
        <taxon>Actinomycetota</taxon>
        <taxon>Actinomycetes</taxon>
        <taxon>Mycobacteriales</taxon>
        <taxon>Nocardiaceae</taxon>
        <taxon>Nocardia</taxon>
    </lineage>
</organism>